<evidence type="ECO:0000256" key="1">
    <source>
        <dbReference type="SAM" id="SignalP"/>
    </source>
</evidence>
<dbReference type="AlphaFoldDB" id="A0A1S8B7N3"/>
<accession>A0A1S8B7N3</accession>
<dbReference type="PANTHER" id="PTHR40616:SF1">
    <property type="entry name" value="LINALOOL DEHYDRATASE_ISOMERASE DOMAIN-CONTAINING PROTEIN"/>
    <property type="match status" value="1"/>
</dbReference>
<evidence type="ECO:0000313" key="2">
    <source>
        <dbReference type="EMBL" id="OMP83582.1"/>
    </source>
</evidence>
<protein>
    <recommendedName>
        <fullName evidence="4">Secreted protein</fullName>
    </recommendedName>
</protein>
<reference evidence="2 3" key="1">
    <citation type="submission" date="2017-01" db="EMBL/GenBank/DDBJ databases">
        <title>Draft genome sequence of Diplodia seriata F98.1, a fungal species involved in grapevine trunk diseases.</title>
        <authorList>
            <person name="Robert-Siegwald G."/>
            <person name="Vallet J."/>
            <person name="Abou-Mansour E."/>
            <person name="Xu J."/>
            <person name="Rey P."/>
            <person name="Bertsch C."/>
            <person name="Rego C."/>
            <person name="Larignon P."/>
            <person name="Fontaine F."/>
            <person name="Lebrun M.-H."/>
        </authorList>
    </citation>
    <scope>NUCLEOTIDE SEQUENCE [LARGE SCALE GENOMIC DNA]</scope>
    <source>
        <strain evidence="2 3">F98.1</strain>
    </source>
</reference>
<dbReference type="PANTHER" id="PTHR40616">
    <property type="entry name" value="LINALOOL DEHYDRATASE_ISOMERASE DOMAIN-CONTAINING PROTEIN"/>
    <property type="match status" value="1"/>
</dbReference>
<name>A0A1S8B7N3_9PEZI</name>
<dbReference type="EMBL" id="MSZU01000111">
    <property type="protein sequence ID" value="OMP83582.1"/>
    <property type="molecule type" value="Genomic_DNA"/>
</dbReference>
<feature type="chain" id="PRO_5013114369" description="Secreted protein" evidence="1">
    <location>
        <begin position="27"/>
        <end position="565"/>
    </location>
</feature>
<evidence type="ECO:0000313" key="3">
    <source>
        <dbReference type="Proteomes" id="UP000190776"/>
    </source>
</evidence>
<feature type="signal peptide" evidence="1">
    <location>
        <begin position="1"/>
        <end position="26"/>
    </location>
</feature>
<comment type="caution">
    <text evidence="2">The sequence shown here is derived from an EMBL/GenBank/DDBJ whole genome shotgun (WGS) entry which is preliminary data.</text>
</comment>
<evidence type="ECO:0008006" key="4">
    <source>
        <dbReference type="Google" id="ProtNLM"/>
    </source>
</evidence>
<proteinExistence type="predicted"/>
<dbReference type="Proteomes" id="UP000190776">
    <property type="component" value="Unassembled WGS sequence"/>
</dbReference>
<keyword evidence="1" id="KW-0732">Signal</keyword>
<gene>
    <name evidence="2" type="ORF">BK809_0004963</name>
</gene>
<dbReference type="OrthoDB" id="2580323at2759"/>
<sequence>MIAASNSRRRSLLPLLLFGAVQSCAASFVSTLPAGAQDMFNQSMSWLDTLYDPDAHYLYDVSQGTQTSLNHETRASAWYAIGLLARNEGSDVEEAMHIITNVIAGQFKNPEDQWYGTYQKYPEEPTVGSAAYPASIYDSWDPNWRGFIGTAFIQGLEDFPHLITPNVTALMLESLRNNTIGDSYRVGGVDDDNLYPAYSNPSIMRAFVSGWTGRRLGDANMTAAGEAYAQEIVDLFDRANTLSEFNSGTYAGVSMYALSLWARYMPAASNSSSNASSSSSVMGREGPRMLRDTWTSVTDLYHAGLKNSAGPWDRTYGFDMTRYLSILALHIWNLVGREASPLIDKPYAMGHSGDYAYAPLIAIMAPFHNGVVPAAAVDRLTAFDGERVVETSAFSPPYDTYPRNISSWLAPRITIGASTFAETELGGPALNPNTWSPAVVQWNAAGGDDGLEVGWLKWYSTEAALVADVSPGVLNLTYPRGDAGSVFSFMVGKGKGVPDVAGWADVKGVSVTVEGNANLTYGVAFQGAYGGAGETVNDFEFWNFTYYMPEDFEGTPNLVLSFEVE</sequence>
<organism evidence="2 3">
    <name type="scientific">Diplodia seriata</name>
    <dbReference type="NCBI Taxonomy" id="420778"/>
    <lineage>
        <taxon>Eukaryota</taxon>
        <taxon>Fungi</taxon>
        <taxon>Dikarya</taxon>
        <taxon>Ascomycota</taxon>
        <taxon>Pezizomycotina</taxon>
        <taxon>Dothideomycetes</taxon>
        <taxon>Dothideomycetes incertae sedis</taxon>
        <taxon>Botryosphaeriales</taxon>
        <taxon>Botryosphaeriaceae</taxon>
        <taxon>Diplodia</taxon>
    </lineage>
</organism>